<dbReference type="Proteomes" id="UP001331761">
    <property type="component" value="Unassembled WGS sequence"/>
</dbReference>
<sequence>NNEELANPETLKWGEHEGKLKMKNSEKFTILRTLQERGHEERLKMKSDAELASSSMLKEQDFKGSKRTLINVIKHHRNRTKRAVTEGNFVSG</sequence>
<evidence type="ECO:0000313" key="3">
    <source>
        <dbReference type="Proteomes" id="UP001331761"/>
    </source>
</evidence>
<feature type="compositionally biased region" description="Basic and acidic residues" evidence="1">
    <location>
        <begin position="39"/>
        <end position="49"/>
    </location>
</feature>
<evidence type="ECO:0000313" key="2">
    <source>
        <dbReference type="EMBL" id="KAK5972157.1"/>
    </source>
</evidence>
<proteinExistence type="predicted"/>
<feature type="non-terminal residue" evidence="2">
    <location>
        <position position="1"/>
    </location>
</feature>
<evidence type="ECO:0000256" key="1">
    <source>
        <dbReference type="SAM" id="MobiDB-lite"/>
    </source>
</evidence>
<keyword evidence="3" id="KW-1185">Reference proteome</keyword>
<organism evidence="2 3">
    <name type="scientific">Trichostrongylus colubriformis</name>
    <name type="common">Black scour worm</name>
    <dbReference type="NCBI Taxonomy" id="6319"/>
    <lineage>
        <taxon>Eukaryota</taxon>
        <taxon>Metazoa</taxon>
        <taxon>Ecdysozoa</taxon>
        <taxon>Nematoda</taxon>
        <taxon>Chromadorea</taxon>
        <taxon>Rhabditida</taxon>
        <taxon>Rhabditina</taxon>
        <taxon>Rhabditomorpha</taxon>
        <taxon>Strongyloidea</taxon>
        <taxon>Trichostrongylidae</taxon>
        <taxon>Trichostrongylus</taxon>
    </lineage>
</organism>
<dbReference type="EMBL" id="WIXE01016945">
    <property type="protein sequence ID" value="KAK5972157.1"/>
    <property type="molecule type" value="Genomic_DNA"/>
</dbReference>
<reference evidence="2 3" key="1">
    <citation type="submission" date="2019-10" db="EMBL/GenBank/DDBJ databases">
        <title>Assembly and Annotation for the nematode Trichostrongylus colubriformis.</title>
        <authorList>
            <person name="Martin J."/>
        </authorList>
    </citation>
    <scope>NUCLEOTIDE SEQUENCE [LARGE SCALE GENOMIC DNA]</scope>
    <source>
        <strain evidence="2">G859</strain>
        <tissue evidence="2">Whole worm</tissue>
    </source>
</reference>
<accession>A0AAN8F4J5</accession>
<protein>
    <submittedName>
        <fullName evidence="2">Uncharacterized protein</fullName>
    </submittedName>
</protein>
<gene>
    <name evidence="2" type="ORF">GCK32_022754</name>
</gene>
<feature type="region of interest" description="Disordered" evidence="1">
    <location>
        <begin position="39"/>
        <end position="60"/>
    </location>
</feature>
<name>A0AAN8F4J5_TRICO</name>
<dbReference type="AlphaFoldDB" id="A0AAN8F4J5"/>
<comment type="caution">
    <text evidence="2">The sequence shown here is derived from an EMBL/GenBank/DDBJ whole genome shotgun (WGS) entry which is preliminary data.</text>
</comment>